<proteinExistence type="predicted"/>
<organism evidence="1 2">
    <name type="scientific">Symbiodinium natans</name>
    <dbReference type="NCBI Taxonomy" id="878477"/>
    <lineage>
        <taxon>Eukaryota</taxon>
        <taxon>Sar</taxon>
        <taxon>Alveolata</taxon>
        <taxon>Dinophyceae</taxon>
        <taxon>Suessiales</taxon>
        <taxon>Symbiodiniaceae</taxon>
        <taxon>Symbiodinium</taxon>
    </lineage>
</organism>
<gene>
    <name evidence="1" type="ORF">SNAT2548_LOCUS4517</name>
</gene>
<dbReference type="Proteomes" id="UP000604046">
    <property type="component" value="Unassembled WGS sequence"/>
</dbReference>
<reference evidence="1" key="1">
    <citation type="submission" date="2021-02" db="EMBL/GenBank/DDBJ databases">
        <authorList>
            <person name="Dougan E. K."/>
            <person name="Rhodes N."/>
            <person name="Thang M."/>
            <person name="Chan C."/>
        </authorList>
    </citation>
    <scope>NUCLEOTIDE SEQUENCE</scope>
</reference>
<name>A0A812II75_9DINO</name>
<evidence type="ECO:0000313" key="2">
    <source>
        <dbReference type="Proteomes" id="UP000604046"/>
    </source>
</evidence>
<sequence>MAPGIRIVGSQVTNCDVALDETFMPCPVAHALDIPLMVKRESGPGAHCDFHVAVRFMTDPRTGLAPMDGQYGGIMGPVPLSSLPAQMAYPSQVQAGQGLMISSPASLTMVREKQHACTCIAASGIERTYLTCHLPLLHASQKVFV</sequence>
<evidence type="ECO:0000313" key="1">
    <source>
        <dbReference type="EMBL" id="CAE7037683.1"/>
    </source>
</evidence>
<dbReference type="AlphaFoldDB" id="A0A812II75"/>
<protein>
    <submittedName>
        <fullName evidence="1">Uncharacterized protein</fullName>
    </submittedName>
</protein>
<comment type="caution">
    <text evidence="1">The sequence shown here is derived from an EMBL/GenBank/DDBJ whole genome shotgun (WGS) entry which is preliminary data.</text>
</comment>
<keyword evidence="2" id="KW-1185">Reference proteome</keyword>
<dbReference type="OrthoDB" id="62765at2759"/>
<dbReference type="EMBL" id="CAJNDS010000279">
    <property type="protein sequence ID" value="CAE7037683.1"/>
    <property type="molecule type" value="Genomic_DNA"/>
</dbReference>
<accession>A0A812II75</accession>